<protein>
    <submittedName>
        <fullName evidence="2">(Mediterranean fruit fly) hypothetical protein</fullName>
    </submittedName>
</protein>
<dbReference type="Proteomes" id="UP000606786">
    <property type="component" value="Unassembled WGS sequence"/>
</dbReference>
<organism evidence="2 3">
    <name type="scientific">Ceratitis capitata</name>
    <name type="common">Mediterranean fruit fly</name>
    <name type="synonym">Tephritis capitata</name>
    <dbReference type="NCBI Taxonomy" id="7213"/>
    <lineage>
        <taxon>Eukaryota</taxon>
        <taxon>Metazoa</taxon>
        <taxon>Ecdysozoa</taxon>
        <taxon>Arthropoda</taxon>
        <taxon>Hexapoda</taxon>
        <taxon>Insecta</taxon>
        <taxon>Pterygota</taxon>
        <taxon>Neoptera</taxon>
        <taxon>Endopterygota</taxon>
        <taxon>Diptera</taxon>
        <taxon>Brachycera</taxon>
        <taxon>Muscomorpha</taxon>
        <taxon>Tephritoidea</taxon>
        <taxon>Tephritidae</taxon>
        <taxon>Ceratitis</taxon>
        <taxon>Ceratitis</taxon>
    </lineage>
</organism>
<keyword evidence="3" id="KW-1185">Reference proteome</keyword>
<name>A0A811VJP4_CERCA</name>
<dbReference type="AlphaFoldDB" id="A0A811VJP4"/>
<evidence type="ECO:0000256" key="1">
    <source>
        <dbReference type="SAM" id="MobiDB-lite"/>
    </source>
</evidence>
<feature type="compositionally biased region" description="Polar residues" evidence="1">
    <location>
        <begin position="56"/>
        <end position="66"/>
    </location>
</feature>
<evidence type="ECO:0000313" key="3">
    <source>
        <dbReference type="Proteomes" id="UP000606786"/>
    </source>
</evidence>
<sequence>MLRTLFRLAPAHSVLRQHFQLSQCTNKLLSACSLTTSAVSRNCTKIAETKTVENADQITKTHNNPFAKTKPSYDTDEATNKIPPPTGEEERAKLLKVLQLEVDIAHQEGKRVPTLESSQKRTGYTYLRCPQSQHVLSIMAICGKWR</sequence>
<comment type="caution">
    <text evidence="2">The sequence shown here is derived from an EMBL/GenBank/DDBJ whole genome shotgun (WGS) entry which is preliminary data.</text>
</comment>
<proteinExistence type="predicted"/>
<feature type="region of interest" description="Disordered" evidence="1">
    <location>
        <begin position="56"/>
        <end position="87"/>
    </location>
</feature>
<gene>
    <name evidence="2" type="ORF">CCAP1982_LOCUS23416</name>
</gene>
<accession>A0A811VJP4</accession>
<dbReference type="OrthoDB" id="9976048at2759"/>
<evidence type="ECO:0000313" key="2">
    <source>
        <dbReference type="EMBL" id="CAD7015477.1"/>
    </source>
</evidence>
<reference evidence="2" key="1">
    <citation type="submission" date="2020-11" db="EMBL/GenBank/DDBJ databases">
        <authorList>
            <person name="Whitehead M."/>
        </authorList>
    </citation>
    <scope>NUCLEOTIDE SEQUENCE</scope>
    <source>
        <strain evidence="2">EGII</strain>
    </source>
</reference>
<dbReference type="EMBL" id="CAJHJT010000056">
    <property type="protein sequence ID" value="CAD7015477.1"/>
    <property type="molecule type" value="Genomic_DNA"/>
</dbReference>